<name>A0A7G5B888_9CAUD</name>
<accession>A0A7G5B888</accession>
<sequence>MGTLRIDLKPGESIAIGDYAVVTLEEKSGKLARLAIQADRKVPIRRTGQHSAAQIAAQVGITGKS</sequence>
<dbReference type="Pfam" id="PF02599">
    <property type="entry name" value="CsrA"/>
    <property type="match status" value="1"/>
</dbReference>
<protein>
    <recommendedName>
        <fullName evidence="3">Carbon storage regulator</fullName>
    </recommendedName>
</protein>
<dbReference type="Gene3D" id="2.60.40.4380">
    <property type="entry name" value="Translational regulator CsrA"/>
    <property type="match status" value="1"/>
</dbReference>
<evidence type="ECO:0000313" key="1">
    <source>
        <dbReference type="EMBL" id="QMV32511.1"/>
    </source>
</evidence>
<dbReference type="GO" id="GO:0006402">
    <property type="term" value="P:mRNA catabolic process"/>
    <property type="evidence" value="ECO:0007669"/>
    <property type="project" value="InterPro"/>
</dbReference>
<evidence type="ECO:0008006" key="3">
    <source>
        <dbReference type="Google" id="ProtNLM"/>
    </source>
</evidence>
<dbReference type="GO" id="GO:0006109">
    <property type="term" value="P:regulation of carbohydrate metabolic process"/>
    <property type="evidence" value="ECO:0007669"/>
    <property type="project" value="InterPro"/>
</dbReference>
<dbReference type="EMBL" id="MT740727">
    <property type="protein sequence ID" value="QMV32511.1"/>
    <property type="molecule type" value="Genomic_DNA"/>
</dbReference>
<gene>
    <name evidence="1" type="ORF">20A_00062</name>
</gene>
<dbReference type="SUPFAM" id="SSF117130">
    <property type="entry name" value="CsrA-like"/>
    <property type="match status" value="1"/>
</dbReference>
<organism evidence="1 2">
    <name type="scientific">Ralstonia phage Alix</name>
    <dbReference type="NCBI Taxonomy" id="2759718"/>
    <lineage>
        <taxon>Viruses</taxon>
        <taxon>Duplodnaviria</taxon>
        <taxon>Heunggongvirae</taxon>
        <taxon>Uroviricota</taxon>
        <taxon>Caudoviricetes</taxon>
        <taxon>Gervaisevirus</taxon>
        <taxon>Gervaisevirus claudettte</taxon>
    </lineage>
</organism>
<dbReference type="GO" id="GO:0003723">
    <property type="term" value="F:RNA binding"/>
    <property type="evidence" value="ECO:0007669"/>
    <property type="project" value="InterPro"/>
</dbReference>
<evidence type="ECO:0000313" key="2">
    <source>
        <dbReference type="Proteomes" id="UP000515725"/>
    </source>
</evidence>
<dbReference type="InterPro" id="IPR003751">
    <property type="entry name" value="CsrA"/>
</dbReference>
<dbReference type="InterPro" id="IPR036107">
    <property type="entry name" value="CsrA_sf"/>
</dbReference>
<dbReference type="Proteomes" id="UP000515725">
    <property type="component" value="Segment"/>
</dbReference>
<proteinExistence type="predicted"/>
<reference evidence="1 2" key="1">
    <citation type="submission" date="2020-07" db="EMBL/GenBank/DDBJ databases">
        <title>Ralstonia phages.</title>
        <authorList>
            <person name="Trotereau A."/>
            <person name="Boyer C."/>
            <person name="Torres-Barcelo C."/>
        </authorList>
    </citation>
    <scope>NUCLEOTIDE SEQUENCE [LARGE SCALE GENOMIC DNA]</scope>
</reference>